<protein>
    <submittedName>
        <fullName evidence="2">Uncharacterized protein</fullName>
    </submittedName>
</protein>
<feature type="compositionally biased region" description="Low complexity" evidence="1">
    <location>
        <begin position="71"/>
        <end position="81"/>
    </location>
</feature>
<dbReference type="Proteomes" id="UP000654075">
    <property type="component" value="Unassembled WGS sequence"/>
</dbReference>
<feature type="region of interest" description="Disordered" evidence="1">
    <location>
        <begin position="1"/>
        <end position="118"/>
    </location>
</feature>
<evidence type="ECO:0000313" key="2">
    <source>
        <dbReference type="EMBL" id="CAE8600154.1"/>
    </source>
</evidence>
<feature type="non-terminal residue" evidence="2">
    <location>
        <position position="229"/>
    </location>
</feature>
<feature type="compositionally biased region" description="Polar residues" evidence="1">
    <location>
        <begin position="216"/>
        <end position="229"/>
    </location>
</feature>
<accession>A0A813EDG1</accession>
<comment type="caution">
    <text evidence="2">The sequence shown here is derived from an EMBL/GenBank/DDBJ whole genome shotgun (WGS) entry which is preliminary data.</text>
</comment>
<evidence type="ECO:0000256" key="1">
    <source>
        <dbReference type="SAM" id="MobiDB-lite"/>
    </source>
</evidence>
<gene>
    <name evidence="2" type="ORF">PGLA1383_LOCUS18488</name>
</gene>
<dbReference type="EMBL" id="CAJNNV010011879">
    <property type="protein sequence ID" value="CAE8600154.1"/>
    <property type="molecule type" value="Genomic_DNA"/>
</dbReference>
<name>A0A813EDG1_POLGL</name>
<proteinExistence type="predicted"/>
<evidence type="ECO:0000313" key="3">
    <source>
        <dbReference type="Proteomes" id="UP000654075"/>
    </source>
</evidence>
<keyword evidence="3" id="KW-1185">Reference proteome</keyword>
<feature type="non-terminal residue" evidence="2">
    <location>
        <position position="1"/>
    </location>
</feature>
<feature type="compositionally biased region" description="Acidic residues" evidence="1">
    <location>
        <begin position="49"/>
        <end position="58"/>
    </location>
</feature>
<organism evidence="2 3">
    <name type="scientific">Polarella glacialis</name>
    <name type="common">Dinoflagellate</name>
    <dbReference type="NCBI Taxonomy" id="89957"/>
    <lineage>
        <taxon>Eukaryota</taxon>
        <taxon>Sar</taxon>
        <taxon>Alveolata</taxon>
        <taxon>Dinophyceae</taxon>
        <taxon>Suessiales</taxon>
        <taxon>Suessiaceae</taxon>
        <taxon>Polarella</taxon>
    </lineage>
</organism>
<sequence>DIETADSSGTGLGKGDAERSDEERSDEAGSSFGSVPSAQERATARRAEDAEEAADSDPEAAGRSGSRSGNVPAAAVDAAAPISLRPTRGKPAGKTSLLSGTSGYLGPRPAKAAPGPNTDAMVLRVAEMLSWRDVSDEKPSVVHCVAMVHDVAAAAPPTPSRMQQQQRGSGDAGKGIDRRDSRGSMPPRTPKGGSGTGMRRRGERDDFEREPLQPLEVSSSSWAAQQKLL</sequence>
<feature type="compositionally biased region" description="Basic and acidic residues" evidence="1">
    <location>
        <begin position="200"/>
        <end position="211"/>
    </location>
</feature>
<feature type="region of interest" description="Disordered" evidence="1">
    <location>
        <begin position="153"/>
        <end position="229"/>
    </location>
</feature>
<reference evidence="2" key="1">
    <citation type="submission" date="2021-02" db="EMBL/GenBank/DDBJ databases">
        <authorList>
            <person name="Dougan E. K."/>
            <person name="Rhodes N."/>
            <person name="Thang M."/>
            <person name="Chan C."/>
        </authorList>
    </citation>
    <scope>NUCLEOTIDE SEQUENCE</scope>
</reference>
<dbReference type="AlphaFoldDB" id="A0A813EDG1"/>